<reference evidence="2 3" key="1">
    <citation type="journal article" date="2023" name="Microorganisms">
        <title>Thiorhodovibrio frisius and Trv. litoralis spp. nov., Two Novel Members from a Clade of Fastidious Purple Sulfur Bacteria That Exhibit Unique Red-Shifted Light-Harvesting Capabilities.</title>
        <authorList>
            <person name="Methner A."/>
            <person name="Kuzyk S.B."/>
            <person name="Petersen J."/>
            <person name="Bauer S."/>
            <person name="Brinkmann H."/>
            <person name="Sichau K."/>
            <person name="Wanner G."/>
            <person name="Wolf J."/>
            <person name="Neumann-Schaal M."/>
            <person name="Henke P."/>
            <person name="Tank M."/>
            <person name="Sproer C."/>
            <person name="Bunk B."/>
            <person name="Overmann J."/>
        </authorList>
    </citation>
    <scope>NUCLEOTIDE SEQUENCE [LARGE SCALE GENOMIC DNA]</scope>
    <source>
        <strain evidence="2 3">DSM 6702</strain>
    </source>
</reference>
<organism evidence="2 3">
    <name type="scientific">Thiorhodovibrio winogradskyi</name>
    <dbReference type="NCBI Taxonomy" id="77007"/>
    <lineage>
        <taxon>Bacteria</taxon>
        <taxon>Pseudomonadati</taxon>
        <taxon>Pseudomonadota</taxon>
        <taxon>Gammaproteobacteria</taxon>
        <taxon>Chromatiales</taxon>
        <taxon>Chromatiaceae</taxon>
        <taxon>Thiorhodovibrio</taxon>
    </lineage>
</organism>
<protein>
    <submittedName>
        <fullName evidence="2">Uncharacterized protein</fullName>
    </submittedName>
</protein>
<gene>
    <name evidence="2" type="ORF">Thiowin_01515</name>
</gene>
<evidence type="ECO:0000313" key="2">
    <source>
        <dbReference type="EMBL" id="WPL16550.1"/>
    </source>
</evidence>
<dbReference type="EMBL" id="CP121472">
    <property type="protein sequence ID" value="WPL16550.1"/>
    <property type="molecule type" value="Genomic_DNA"/>
</dbReference>
<proteinExistence type="predicted"/>
<evidence type="ECO:0000313" key="3">
    <source>
        <dbReference type="Proteomes" id="UP001432180"/>
    </source>
</evidence>
<dbReference type="Proteomes" id="UP001432180">
    <property type="component" value="Chromosome"/>
</dbReference>
<name>A0ABZ0S6A8_9GAMM</name>
<feature type="region of interest" description="Disordered" evidence="1">
    <location>
        <begin position="1"/>
        <end position="20"/>
    </location>
</feature>
<keyword evidence="3" id="KW-1185">Reference proteome</keyword>
<evidence type="ECO:0000256" key="1">
    <source>
        <dbReference type="SAM" id="MobiDB-lite"/>
    </source>
</evidence>
<accession>A0ABZ0S6A8</accession>
<sequence>MTAMNAKQPRNATAPMPCPDPAVLLARQDLSQDEKIGHLHQWELDLREKLVADEEAMTSDLAADDPCQASEQLAAVLQALERLGSGAKAHPTPTKQG</sequence>